<evidence type="ECO:0008006" key="4">
    <source>
        <dbReference type="Google" id="ProtNLM"/>
    </source>
</evidence>
<protein>
    <recommendedName>
        <fullName evidence="4">MFS transporter</fullName>
    </recommendedName>
</protein>
<dbReference type="Proteomes" id="UP001058980">
    <property type="component" value="Chromosome"/>
</dbReference>
<keyword evidence="1" id="KW-0812">Transmembrane</keyword>
<dbReference type="InterPro" id="IPR007136">
    <property type="entry name" value="DUF347"/>
</dbReference>
<sequence length="66" mass="7006">MCPKRPVGKFRRNHELGTTAGDWVAEVLNLGYANSALMFGALLAVAAVALVLYLSIADCAAARQQT</sequence>
<evidence type="ECO:0000313" key="2">
    <source>
        <dbReference type="EMBL" id="UVA81890.1"/>
    </source>
</evidence>
<feature type="transmembrane region" description="Helical" evidence="1">
    <location>
        <begin position="36"/>
        <end position="56"/>
    </location>
</feature>
<evidence type="ECO:0000313" key="3">
    <source>
        <dbReference type="Proteomes" id="UP001058980"/>
    </source>
</evidence>
<accession>A0ABY5QND6</accession>
<keyword evidence="3" id="KW-1185">Reference proteome</keyword>
<gene>
    <name evidence="2" type="ORF">NTU39_13240</name>
</gene>
<proteinExistence type="predicted"/>
<dbReference type="RefSeq" id="WP_246184375.1">
    <property type="nucleotide sequence ID" value="NZ_CABPSA010000001.1"/>
</dbReference>
<evidence type="ECO:0000256" key="1">
    <source>
        <dbReference type="SAM" id="Phobius"/>
    </source>
</evidence>
<organism evidence="2 3">
    <name type="scientific">Pandoraea commovens</name>
    <dbReference type="NCBI Taxonomy" id="2508289"/>
    <lineage>
        <taxon>Bacteria</taxon>
        <taxon>Pseudomonadati</taxon>
        <taxon>Pseudomonadota</taxon>
        <taxon>Betaproteobacteria</taxon>
        <taxon>Burkholderiales</taxon>
        <taxon>Burkholderiaceae</taxon>
        <taxon>Pandoraea</taxon>
    </lineage>
</organism>
<keyword evidence="1" id="KW-0472">Membrane</keyword>
<name>A0ABY5QND6_9BURK</name>
<dbReference type="EMBL" id="CP102780">
    <property type="protein sequence ID" value="UVA81890.1"/>
    <property type="molecule type" value="Genomic_DNA"/>
</dbReference>
<dbReference type="Pfam" id="PF03988">
    <property type="entry name" value="DUF347"/>
    <property type="match status" value="1"/>
</dbReference>
<keyword evidence="1" id="KW-1133">Transmembrane helix</keyword>
<reference evidence="2" key="1">
    <citation type="submission" date="2022-08" db="EMBL/GenBank/DDBJ databases">
        <title>Multi-unit outbreak of Pandoraea commovens among non-cystic fibrosis intensive care patients from 2019 to 2021 in Berlin, Germany.</title>
        <authorList>
            <person name="Menzel P."/>
        </authorList>
    </citation>
    <scope>NUCLEOTIDE SEQUENCE</scope>
    <source>
        <strain evidence="2">LB-19-202-79</strain>
    </source>
</reference>